<dbReference type="Pfam" id="PF01149">
    <property type="entry name" value="Fapy_DNA_glyco"/>
    <property type="match status" value="1"/>
</dbReference>
<evidence type="ECO:0000256" key="7">
    <source>
        <dbReference type="ARBA" id="ARBA00023239"/>
    </source>
</evidence>
<dbReference type="GO" id="GO:0006284">
    <property type="term" value="P:base-excision repair"/>
    <property type="evidence" value="ECO:0007669"/>
    <property type="project" value="InterPro"/>
</dbReference>
<keyword evidence="3" id="KW-0227">DNA damage</keyword>
<evidence type="ECO:0000256" key="3">
    <source>
        <dbReference type="ARBA" id="ARBA00022763"/>
    </source>
</evidence>
<evidence type="ECO:0000259" key="11">
    <source>
        <dbReference type="PROSITE" id="PS51068"/>
    </source>
</evidence>
<evidence type="ECO:0000256" key="2">
    <source>
        <dbReference type="ARBA" id="ARBA00009409"/>
    </source>
</evidence>
<organism evidence="12">
    <name type="scientific">Chromera velia CCMP2878</name>
    <dbReference type="NCBI Taxonomy" id="1169474"/>
    <lineage>
        <taxon>Eukaryota</taxon>
        <taxon>Sar</taxon>
        <taxon>Alveolata</taxon>
        <taxon>Colpodellida</taxon>
        <taxon>Chromeraceae</taxon>
        <taxon>Chromera</taxon>
    </lineage>
</organism>
<keyword evidence="9" id="KW-0326">Glycosidase</keyword>
<keyword evidence="6" id="KW-0234">DNA repair</keyword>
<protein>
    <recommendedName>
        <fullName evidence="11">Formamidopyrimidine-DNA glycosylase catalytic domain-containing protein</fullName>
    </recommendedName>
</protein>
<evidence type="ECO:0000256" key="1">
    <source>
        <dbReference type="ARBA" id="ARBA00001668"/>
    </source>
</evidence>
<feature type="compositionally biased region" description="Acidic residues" evidence="10">
    <location>
        <begin position="376"/>
        <end position="388"/>
    </location>
</feature>
<evidence type="ECO:0000256" key="10">
    <source>
        <dbReference type="SAM" id="MobiDB-lite"/>
    </source>
</evidence>
<dbReference type="Gene3D" id="1.10.8.50">
    <property type="match status" value="1"/>
</dbReference>
<evidence type="ECO:0000256" key="6">
    <source>
        <dbReference type="ARBA" id="ARBA00023204"/>
    </source>
</evidence>
<dbReference type="GO" id="GO:0005634">
    <property type="term" value="C:nucleus"/>
    <property type="evidence" value="ECO:0007669"/>
    <property type="project" value="TreeGrafter"/>
</dbReference>
<dbReference type="PANTHER" id="PTHR22993">
    <property type="entry name" value="FORMAMIDOPYRIMIDINE-DNA GLYCOSYLASE"/>
    <property type="match status" value="1"/>
</dbReference>
<dbReference type="GO" id="GO:0003684">
    <property type="term" value="F:damaged DNA binding"/>
    <property type="evidence" value="ECO:0007669"/>
    <property type="project" value="InterPro"/>
</dbReference>
<comment type="similarity">
    <text evidence="2">Belongs to the FPG family.</text>
</comment>
<dbReference type="GO" id="GO:0003906">
    <property type="term" value="F:DNA-(apurinic or apyrimidinic site) endonuclease activity"/>
    <property type="evidence" value="ECO:0007669"/>
    <property type="project" value="InterPro"/>
</dbReference>
<dbReference type="PROSITE" id="PS51068">
    <property type="entry name" value="FPG_CAT"/>
    <property type="match status" value="1"/>
</dbReference>
<comment type="catalytic activity">
    <reaction evidence="1">
        <text>Hydrolysis of DNA containing ring-opened 7-methylguanine residues, releasing 2,6-diamino-4-hydroxy-5-(N-methyl)formamidopyrimidine.</text>
        <dbReference type="EC" id="3.2.2.23"/>
    </reaction>
</comment>
<dbReference type="InterPro" id="IPR015886">
    <property type="entry name" value="H2TH_FPG"/>
</dbReference>
<name>A0A0G4FFS0_9ALVE</name>
<evidence type="ECO:0000256" key="9">
    <source>
        <dbReference type="ARBA" id="ARBA00023295"/>
    </source>
</evidence>
<dbReference type="CDD" id="cd08972">
    <property type="entry name" value="PF_Nei_N"/>
    <property type="match status" value="1"/>
</dbReference>
<dbReference type="AlphaFoldDB" id="A0A0G4FFS0"/>
<evidence type="ECO:0000256" key="5">
    <source>
        <dbReference type="ARBA" id="ARBA00023125"/>
    </source>
</evidence>
<keyword evidence="5" id="KW-0238">DNA-binding</keyword>
<dbReference type="GO" id="GO:0008534">
    <property type="term" value="F:oxidized purine nucleobase lesion DNA N-glycosylase activity"/>
    <property type="evidence" value="ECO:0007669"/>
    <property type="project" value="UniProtKB-EC"/>
</dbReference>
<evidence type="ECO:0000256" key="8">
    <source>
        <dbReference type="ARBA" id="ARBA00023268"/>
    </source>
</evidence>
<dbReference type="InterPro" id="IPR012319">
    <property type="entry name" value="FPG_cat"/>
</dbReference>
<feature type="domain" description="Formamidopyrimidine-DNA glycosylase catalytic" evidence="11">
    <location>
        <begin position="2"/>
        <end position="128"/>
    </location>
</feature>
<keyword evidence="7" id="KW-0456">Lyase</keyword>
<dbReference type="InterPro" id="IPR010979">
    <property type="entry name" value="Ribosomal_uS13-like_H2TH"/>
</dbReference>
<dbReference type="Gene3D" id="3.20.190.10">
    <property type="entry name" value="MutM-like, N-terminal"/>
    <property type="match status" value="1"/>
</dbReference>
<keyword evidence="4" id="KW-0378">Hydrolase</keyword>
<dbReference type="SUPFAM" id="SSF46946">
    <property type="entry name" value="S13-like H2TH domain"/>
    <property type="match status" value="1"/>
</dbReference>
<sequence length="496" mass="53999">MPELPEVERARRLAEEFVVGKKIVECTAADDTIVIENVPPPTLEKALLNKTVVASKRKGKNAWWILDSPPHPTFHLGMAGSFRIKGGPTAHYKTQKRTDDDWPPRWCKLLVKMDDGTEFAFTDTRRFGRIRLLPDPENLPPISLLGFDPLLEMLSLDEFGVRLRGRSGTVKGVLLDQAFAAGIGNWIADEVLYQAAVHPATRVGALTDDEVAAVHGKLEEVIQVACATNADSAKFPESWLFHFRWEKGSSKGGAPKDFFGRTITFLTVATRTSAVVPSVQGSPRVGEKEKKEQKGKGKGKGKSKKPDTEDGNEAKEDGVETEGEEAPQGPQKEKAGGRKRKRPEEEGEADGLSQDANGASGGGRKKRGRKAAVPEAGEEETKADDEGDAQSSPGGKKRRKNPPTSPAGNGKRGKKKTAAVEEKETTDTTREVILVEDSPAPEKKKGKKKPEQHPARGKAKDATKVRKETKDKSQANEKQKERKAAKTKASKTAATE</sequence>
<evidence type="ECO:0000313" key="12">
    <source>
        <dbReference type="EMBL" id="CEM11719.1"/>
    </source>
</evidence>
<dbReference type="GO" id="GO:0016829">
    <property type="term" value="F:lyase activity"/>
    <property type="evidence" value="ECO:0007669"/>
    <property type="project" value="UniProtKB-KW"/>
</dbReference>
<dbReference type="Pfam" id="PF06831">
    <property type="entry name" value="H2TH"/>
    <property type="match status" value="1"/>
</dbReference>
<dbReference type="EMBL" id="CDMZ01000319">
    <property type="protein sequence ID" value="CEM11719.1"/>
    <property type="molecule type" value="Genomic_DNA"/>
</dbReference>
<dbReference type="SMART" id="SM00898">
    <property type="entry name" value="Fapy_DNA_glyco"/>
    <property type="match status" value="1"/>
</dbReference>
<feature type="compositionally biased region" description="Basic and acidic residues" evidence="10">
    <location>
        <begin position="304"/>
        <end position="318"/>
    </location>
</feature>
<keyword evidence="8" id="KW-0511">Multifunctional enzyme</keyword>
<dbReference type="PANTHER" id="PTHR22993:SF9">
    <property type="entry name" value="FORMAMIDOPYRIMIDINE-DNA GLYCOSYLASE"/>
    <property type="match status" value="1"/>
</dbReference>
<feature type="region of interest" description="Disordered" evidence="10">
    <location>
        <begin position="276"/>
        <end position="496"/>
    </location>
</feature>
<accession>A0A0G4FFS0</accession>
<evidence type="ECO:0000256" key="4">
    <source>
        <dbReference type="ARBA" id="ARBA00022801"/>
    </source>
</evidence>
<dbReference type="InterPro" id="IPR035937">
    <property type="entry name" value="FPG_N"/>
</dbReference>
<dbReference type="VEuPathDB" id="CryptoDB:Cvel_3273"/>
<dbReference type="SUPFAM" id="SSF81624">
    <property type="entry name" value="N-terminal domain of MutM-like DNA repair proteins"/>
    <property type="match status" value="1"/>
</dbReference>
<feature type="compositionally biased region" description="Basic and acidic residues" evidence="10">
    <location>
        <begin position="285"/>
        <end position="295"/>
    </location>
</feature>
<dbReference type="SMART" id="SM01232">
    <property type="entry name" value="H2TH"/>
    <property type="match status" value="1"/>
</dbReference>
<feature type="compositionally biased region" description="Basic and acidic residues" evidence="10">
    <location>
        <begin position="418"/>
        <end position="430"/>
    </location>
</feature>
<dbReference type="GO" id="GO:0008270">
    <property type="term" value="F:zinc ion binding"/>
    <property type="evidence" value="ECO:0007669"/>
    <property type="project" value="InterPro"/>
</dbReference>
<gene>
    <name evidence="12" type="ORF">Cvel_3273</name>
</gene>
<reference evidence="12" key="1">
    <citation type="submission" date="2014-11" db="EMBL/GenBank/DDBJ databases">
        <authorList>
            <person name="Otto D Thomas"/>
            <person name="Naeem Raeece"/>
        </authorList>
    </citation>
    <scope>NUCLEOTIDE SEQUENCE</scope>
</reference>
<proteinExistence type="inferred from homology"/>
<feature type="compositionally biased region" description="Basic and acidic residues" evidence="10">
    <location>
        <begin position="449"/>
        <end position="484"/>
    </location>
</feature>